<evidence type="ECO:0000313" key="17">
    <source>
        <dbReference type="EMBL" id="RBP62472.1"/>
    </source>
</evidence>
<keyword evidence="9" id="KW-0406">Ion transport</keyword>
<evidence type="ECO:0000256" key="14">
    <source>
        <dbReference type="PROSITE-ProRule" id="PRU01360"/>
    </source>
</evidence>
<evidence type="ECO:0000256" key="2">
    <source>
        <dbReference type="ARBA" id="ARBA00009810"/>
    </source>
</evidence>
<feature type="domain" description="Secretin/TonB short N-terminal" evidence="16">
    <location>
        <begin position="26"/>
        <end position="77"/>
    </location>
</feature>
<dbReference type="Gene3D" id="2.40.170.20">
    <property type="entry name" value="TonB-dependent receptor, beta-barrel domain"/>
    <property type="match status" value="1"/>
</dbReference>
<evidence type="ECO:0000256" key="10">
    <source>
        <dbReference type="ARBA" id="ARBA00023077"/>
    </source>
</evidence>
<dbReference type="Gene3D" id="3.55.50.30">
    <property type="match status" value="1"/>
</dbReference>
<keyword evidence="10 15" id="KW-0798">TonB box</keyword>
<evidence type="ECO:0000256" key="11">
    <source>
        <dbReference type="ARBA" id="ARBA00023136"/>
    </source>
</evidence>
<keyword evidence="13 14" id="KW-0998">Cell outer membrane</keyword>
<evidence type="ECO:0000256" key="9">
    <source>
        <dbReference type="ARBA" id="ARBA00023065"/>
    </source>
</evidence>
<gene>
    <name evidence="17" type="ORF">DES54_11641</name>
</gene>
<evidence type="ECO:0000256" key="13">
    <source>
        <dbReference type="ARBA" id="ARBA00023237"/>
    </source>
</evidence>
<accession>A0A366I4X1</accession>
<keyword evidence="8" id="KW-0408">Iron</keyword>
<dbReference type="FunFam" id="2.170.130.10:FF:000001">
    <property type="entry name" value="Catecholate siderophore TonB-dependent receptor"/>
    <property type="match status" value="1"/>
</dbReference>
<dbReference type="AlphaFoldDB" id="A0A366I4X1"/>
<keyword evidence="4 14" id="KW-1134">Transmembrane beta strand</keyword>
<dbReference type="GO" id="GO:0015344">
    <property type="term" value="F:siderophore uptake transmembrane transporter activity"/>
    <property type="evidence" value="ECO:0007669"/>
    <property type="project" value="TreeGrafter"/>
</dbReference>
<dbReference type="Proteomes" id="UP000253046">
    <property type="component" value="Unassembled WGS sequence"/>
</dbReference>
<evidence type="ECO:0000259" key="16">
    <source>
        <dbReference type="SMART" id="SM00965"/>
    </source>
</evidence>
<keyword evidence="3 14" id="KW-0813">Transport</keyword>
<dbReference type="GO" id="GO:0015891">
    <property type="term" value="P:siderophore transport"/>
    <property type="evidence" value="ECO:0007669"/>
    <property type="project" value="UniProtKB-ARBA"/>
</dbReference>
<evidence type="ECO:0000256" key="15">
    <source>
        <dbReference type="RuleBase" id="RU003357"/>
    </source>
</evidence>
<evidence type="ECO:0000256" key="1">
    <source>
        <dbReference type="ARBA" id="ARBA00004571"/>
    </source>
</evidence>
<comment type="caution">
    <text evidence="17">The sequence shown here is derived from an EMBL/GenBank/DDBJ whole genome shotgun (WGS) entry which is preliminary data.</text>
</comment>
<keyword evidence="6 14" id="KW-0812">Transmembrane</keyword>
<comment type="subcellular location">
    <subcellularLocation>
        <location evidence="1 14">Cell outer membrane</location>
        <topology evidence="1 14">Multi-pass membrane protein</topology>
    </subcellularLocation>
</comment>
<dbReference type="Pfam" id="PF00593">
    <property type="entry name" value="TonB_dep_Rec_b-barrel"/>
    <property type="match status" value="1"/>
</dbReference>
<comment type="similarity">
    <text evidence="2 14 15">Belongs to the TonB-dependent receptor family.</text>
</comment>
<evidence type="ECO:0000256" key="5">
    <source>
        <dbReference type="ARBA" id="ARBA00022496"/>
    </source>
</evidence>
<keyword evidence="18" id="KW-1185">Reference proteome</keyword>
<dbReference type="SUPFAM" id="SSF56935">
    <property type="entry name" value="Porins"/>
    <property type="match status" value="1"/>
</dbReference>
<dbReference type="InterPro" id="IPR036942">
    <property type="entry name" value="Beta-barrel_TonB_sf"/>
</dbReference>
<dbReference type="CDD" id="cd01347">
    <property type="entry name" value="ligand_gated_channel"/>
    <property type="match status" value="1"/>
</dbReference>
<proteinExistence type="inferred from homology"/>
<dbReference type="EMBL" id="QNRY01000016">
    <property type="protein sequence ID" value="RBP62472.1"/>
    <property type="molecule type" value="Genomic_DNA"/>
</dbReference>
<dbReference type="InterPro" id="IPR039426">
    <property type="entry name" value="TonB-dep_rcpt-like"/>
</dbReference>
<keyword evidence="11 14" id="KW-0472">Membrane</keyword>
<dbReference type="InterPro" id="IPR012910">
    <property type="entry name" value="Plug_dom"/>
</dbReference>
<name>A0A366I4X1_9GAMM</name>
<dbReference type="InterPro" id="IPR037066">
    <property type="entry name" value="Plug_dom_sf"/>
</dbReference>
<protein>
    <submittedName>
        <fullName evidence="17">Iron complex outermembrane receptor protein</fullName>
    </submittedName>
</protein>
<dbReference type="InterPro" id="IPR000531">
    <property type="entry name" value="Beta-barrel_TonB"/>
</dbReference>
<evidence type="ECO:0000256" key="12">
    <source>
        <dbReference type="ARBA" id="ARBA00023170"/>
    </source>
</evidence>
<dbReference type="Gene3D" id="2.170.130.10">
    <property type="entry name" value="TonB-dependent receptor, plug domain"/>
    <property type="match status" value="1"/>
</dbReference>
<evidence type="ECO:0000256" key="4">
    <source>
        <dbReference type="ARBA" id="ARBA00022452"/>
    </source>
</evidence>
<reference evidence="17 18" key="1">
    <citation type="submission" date="2018-06" db="EMBL/GenBank/DDBJ databases">
        <title>Genomic Encyclopedia of Type Strains, Phase IV (KMG-IV): sequencing the most valuable type-strain genomes for metagenomic binning, comparative biology and taxonomic classification.</title>
        <authorList>
            <person name="Goeker M."/>
        </authorList>
    </citation>
    <scope>NUCLEOTIDE SEQUENCE [LARGE SCALE GENOMIC DNA]</scope>
    <source>
        <strain evidence="17 18">DSM 30166</strain>
    </source>
</reference>
<dbReference type="SMART" id="SM00965">
    <property type="entry name" value="STN"/>
    <property type="match status" value="1"/>
</dbReference>
<dbReference type="Pfam" id="PF07715">
    <property type="entry name" value="Plug"/>
    <property type="match status" value="1"/>
</dbReference>
<evidence type="ECO:0000313" key="18">
    <source>
        <dbReference type="Proteomes" id="UP000253046"/>
    </source>
</evidence>
<evidence type="ECO:0000256" key="7">
    <source>
        <dbReference type="ARBA" id="ARBA00022729"/>
    </source>
</evidence>
<keyword evidence="12 17" id="KW-0675">Receptor</keyword>
<keyword evidence="7" id="KW-0732">Signal</keyword>
<organism evidence="17 18">
    <name type="scientific">Brenneria salicis ATCC 15712 = DSM 30166</name>
    <dbReference type="NCBI Taxonomy" id="714314"/>
    <lineage>
        <taxon>Bacteria</taxon>
        <taxon>Pseudomonadati</taxon>
        <taxon>Pseudomonadota</taxon>
        <taxon>Gammaproteobacteria</taxon>
        <taxon>Enterobacterales</taxon>
        <taxon>Pectobacteriaceae</taxon>
        <taxon>Brenneria</taxon>
    </lineage>
</organism>
<evidence type="ECO:0000256" key="3">
    <source>
        <dbReference type="ARBA" id="ARBA00022448"/>
    </source>
</evidence>
<dbReference type="PROSITE" id="PS52016">
    <property type="entry name" value="TONB_DEPENDENT_REC_3"/>
    <property type="match status" value="1"/>
</dbReference>
<dbReference type="PANTHER" id="PTHR32552:SF68">
    <property type="entry name" value="FERRICHROME OUTER MEMBRANE TRANSPORTER_PHAGE RECEPTOR"/>
    <property type="match status" value="1"/>
</dbReference>
<evidence type="ECO:0000256" key="6">
    <source>
        <dbReference type="ARBA" id="ARBA00022692"/>
    </source>
</evidence>
<sequence length="579" mass="64157">MCNPSYAVPAGPLNQVLNQFAQQAGVLLAYDPALAAGKNSSGLQGSYNVQQGFQHILVDSGLAAQYSADGGVTLAPQSAGAPVPASAAAQIKNEQIVVTAPPNTALKLDVPLSETPRAVSVVTDTQIQTRGAQKIDQALRYSAGILATPYGPDNKTEWISIRGFSDQNRFQNGLSTLNEDGFYTQQMEPFGVERIEVLKGPASVLYGQNPPGGLVNVITKRPTRLPQRLIELEYGSDDYRHLAIESAGPLNDDGSILYRVVALARDTSGEVDFANSKRFYLAPSITFLGEDTELTVLASYMGTQSGMTNGFKLPYGTLHNTPFGKVGYKTSLGEPDLNRHNTRQFTLGYELTHHLNDTWMFQQNVNYAYQNLDLRGVYAMGQVDDRHASRGLTYRDGFAQNWALDNRMVGEWRFGDIENTLLLGFDYRRSNTQSHDADLSPYNSAQYQFISDPIDIFNPVYGNYTLRDDQLSYHRSGRHQNGYYIQNQIKYNDRLILLLGGRYDQSKSRTQNEIMGNDSRTDDDKFTKTAGLMYLFDKGLSPYISYAESFQPIADYDASGQQYKPTMGKQTEVGGEIHA</sequence>
<evidence type="ECO:0000256" key="8">
    <source>
        <dbReference type="ARBA" id="ARBA00023004"/>
    </source>
</evidence>
<keyword evidence="5" id="KW-0410">Iron transport</keyword>
<dbReference type="InterPro" id="IPR011662">
    <property type="entry name" value="Secretin/TonB_short_N"/>
</dbReference>
<dbReference type="GO" id="GO:0009279">
    <property type="term" value="C:cell outer membrane"/>
    <property type="evidence" value="ECO:0007669"/>
    <property type="project" value="UniProtKB-SubCell"/>
</dbReference>
<dbReference type="PANTHER" id="PTHR32552">
    <property type="entry name" value="FERRICHROME IRON RECEPTOR-RELATED"/>
    <property type="match status" value="1"/>
</dbReference>